<reference evidence="1" key="2">
    <citation type="journal article" date="2022" name="New Phytol.">
        <title>Evolutionary transition to the ectomycorrhizal habit in the genomes of a hyperdiverse lineage of mushroom-forming fungi.</title>
        <authorList>
            <person name="Looney B."/>
            <person name="Miyauchi S."/>
            <person name="Morin E."/>
            <person name="Drula E."/>
            <person name="Courty P.E."/>
            <person name="Kohler A."/>
            <person name="Kuo A."/>
            <person name="LaButti K."/>
            <person name="Pangilinan J."/>
            <person name="Lipzen A."/>
            <person name="Riley R."/>
            <person name="Andreopoulos W."/>
            <person name="He G."/>
            <person name="Johnson J."/>
            <person name="Nolan M."/>
            <person name="Tritt A."/>
            <person name="Barry K.W."/>
            <person name="Grigoriev I.V."/>
            <person name="Nagy L.G."/>
            <person name="Hibbett D."/>
            <person name="Henrissat B."/>
            <person name="Matheny P.B."/>
            <person name="Labbe J."/>
            <person name="Martin F.M."/>
        </authorList>
    </citation>
    <scope>NUCLEOTIDE SEQUENCE</scope>
    <source>
        <strain evidence="1">EC-137</strain>
    </source>
</reference>
<organism evidence="1 2">
    <name type="scientific">Vararia minispora EC-137</name>
    <dbReference type="NCBI Taxonomy" id="1314806"/>
    <lineage>
        <taxon>Eukaryota</taxon>
        <taxon>Fungi</taxon>
        <taxon>Dikarya</taxon>
        <taxon>Basidiomycota</taxon>
        <taxon>Agaricomycotina</taxon>
        <taxon>Agaricomycetes</taxon>
        <taxon>Russulales</taxon>
        <taxon>Lachnocladiaceae</taxon>
        <taxon>Vararia</taxon>
    </lineage>
</organism>
<keyword evidence="2" id="KW-1185">Reference proteome</keyword>
<gene>
    <name evidence="1" type="ORF">K488DRAFT_54814</name>
</gene>
<sequence>MQTAFILGASFFLLYTLQKVIEHRRAVASVGNFPGYRKLFNPWGKIAALIQILLGRGRSPVDVGYDEFQKNGWDAITEVSFLPGSSVFFLLADPAAIKEVTTYRARFPKPVEDYALLRFWGDNIVASEGEEWKRIRKIVAPAFSERNNKLVWDETVRIVLDLIDTVWKRAPEVTTDHAIEFTLPIALFVISVAGFGRRISWSDNSIIPLGYEMSFKEALNIISKDVGIKAFVPSWAMGLSKRWSRVRTAFDEIEKYMFEMVRLGQNAEKKEEQADLFTWLLDAAEEEDKLTNRELLANIFIFLLAGHETTAHTLFCFGLLALYPDEQERLYQQIRGIISTPGRIPIYEEMPRFTYSMAVFYETLRLLYACVTSIPKKAAEDTSLVIGNVEGKQRILPVPKGTKINIFAPAVHKNPRFWDDPHAFKPERFLGDWPKDAFIPFSQGPRACIGRRFFETEGIAILTILVSQYKITIKDEHQFADETFDERKARVLRSTPGLSTTPVRVPLTFTRRE</sequence>
<comment type="caution">
    <text evidence="1">The sequence shown here is derived from an EMBL/GenBank/DDBJ whole genome shotgun (WGS) entry which is preliminary data.</text>
</comment>
<dbReference type="EMBL" id="MU273636">
    <property type="protein sequence ID" value="KAI0030178.1"/>
    <property type="molecule type" value="Genomic_DNA"/>
</dbReference>
<dbReference type="Proteomes" id="UP000814128">
    <property type="component" value="Unassembled WGS sequence"/>
</dbReference>
<proteinExistence type="predicted"/>
<evidence type="ECO:0000313" key="1">
    <source>
        <dbReference type="EMBL" id="KAI0030178.1"/>
    </source>
</evidence>
<protein>
    <submittedName>
        <fullName evidence="1">Cytochrome P450</fullName>
    </submittedName>
</protein>
<evidence type="ECO:0000313" key="2">
    <source>
        <dbReference type="Proteomes" id="UP000814128"/>
    </source>
</evidence>
<accession>A0ACB8QED6</accession>
<reference evidence="1" key="1">
    <citation type="submission" date="2021-02" db="EMBL/GenBank/DDBJ databases">
        <authorList>
            <consortium name="DOE Joint Genome Institute"/>
            <person name="Ahrendt S."/>
            <person name="Looney B.P."/>
            <person name="Miyauchi S."/>
            <person name="Morin E."/>
            <person name="Drula E."/>
            <person name="Courty P.E."/>
            <person name="Chicoki N."/>
            <person name="Fauchery L."/>
            <person name="Kohler A."/>
            <person name="Kuo A."/>
            <person name="Labutti K."/>
            <person name="Pangilinan J."/>
            <person name="Lipzen A."/>
            <person name="Riley R."/>
            <person name="Andreopoulos W."/>
            <person name="He G."/>
            <person name="Johnson J."/>
            <person name="Barry K.W."/>
            <person name="Grigoriev I.V."/>
            <person name="Nagy L."/>
            <person name="Hibbett D."/>
            <person name="Henrissat B."/>
            <person name="Matheny P.B."/>
            <person name="Labbe J."/>
            <person name="Martin F."/>
        </authorList>
    </citation>
    <scope>NUCLEOTIDE SEQUENCE</scope>
    <source>
        <strain evidence="1">EC-137</strain>
    </source>
</reference>
<name>A0ACB8QED6_9AGAM</name>